<reference evidence="1 2" key="1">
    <citation type="submission" date="2015-11" db="EMBL/GenBank/DDBJ databases">
        <title>Genomic analysis of 38 Legionella species identifies large and diverse effector repertoires.</title>
        <authorList>
            <person name="Burstein D."/>
            <person name="Amaro F."/>
            <person name="Zusman T."/>
            <person name="Lifshitz Z."/>
            <person name="Cohen O."/>
            <person name="Gilbert J.A."/>
            <person name="Pupko T."/>
            <person name="Shuman H.A."/>
            <person name="Segal G."/>
        </authorList>
    </citation>
    <scope>NUCLEOTIDE SEQUENCE [LARGE SCALE GENOMIC DNA]</scope>
    <source>
        <strain evidence="1 2">BL-540</strain>
    </source>
</reference>
<proteinExistence type="predicted"/>
<comment type="caution">
    <text evidence="1">The sequence shown here is derived from an EMBL/GenBank/DDBJ whole genome shotgun (WGS) entry which is preliminary data.</text>
</comment>
<dbReference type="PATRIC" id="fig|456.5.peg.2770"/>
<dbReference type="RefSeq" id="WP_058471949.1">
    <property type="nucleotide sequence ID" value="NZ_CAAAIC010000006.1"/>
</dbReference>
<evidence type="ECO:0000313" key="2">
    <source>
        <dbReference type="Proteomes" id="UP000055035"/>
    </source>
</evidence>
<organism evidence="1 2">
    <name type="scientific">Legionella jordanis</name>
    <dbReference type="NCBI Taxonomy" id="456"/>
    <lineage>
        <taxon>Bacteria</taxon>
        <taxon>Pseudomonadati</taxon>
        <taxon>Pseudomonadota</taxon>
        <taxon>Gammaproteobacteria</taxon>
        <taxon>Legionellales</taxon>
        <taxon>Legionellaceae</taxon>
        <taxon>Legionella</taxon>
    </lineage>
</organism>
<protein>
    <recommendedName>
        <fullName evidence="3">SidC homolog</fullName>
    </recommendedName>
</protein>
<dbReference type="AlphaFoldDB" id="A0A0W0VDU3"/>
<dbReference type="OrthoDB" id="5654048at2"/>
<evidence type="ECO:0008006" key="3">
    <source>
        <dbReference type="Google" id="ProtNLM"/>
    </source>
</evidence>
<gene>
    <name evidence="1" type="ORF">Ljor_2580</name>
</gene>
<sequence>MNQENNELFPLESLSADPLMLVATYLNNSDEPQEIKSNRTKYFPFFRSGLLQENRILAKLAQYAAEANVTRVASLVKIRPDLRIEVLFTLAGLAAQDEMEAMLKEHPEDLLVKAPLRDISGRVFEPLSVFQHAIWAKDVRYMAQMMLDCMPKNAKGEQIRLKLEEQYEQIVNKGVAYTLKGIRYVNERYFSLQPLITALSDYKKNYLNMNSDERHSYWCTVIGTAQSLLPAHIRHHYCDSENPFWDKPNIKAPHLKRSLEIHHLGKQELWAENLVELGKTLAIWVISSYGSTPAYAVSGKGYGVIGPHLPEIEALCSLDEHRTNVDLPALVKRLKTPIVDFNPYARFDCP</sequence>
<name>A0A0W0VDU3_9GAMM</name>
<evidence type="ECO:0000313" key="1">
    <source>
        <dbReference type="EMBL" id="KTD18274.1"/>
    </source>
</evidence>
<dbReference type="STRING" id="456.Ljor_2580"/>
<dbReference type="Proteomes" id="UP000055035">
    <property type="component" value="Unassembled WGS sequence"/>
</dbReference>
<keyword evidence="2" id="KW-1185">Reference proteome</keyword>
<dbReference type="EMBL" id="LNYJ01000011">
    <property type="protein sequence ID" value="KTD18274.1"/>
    <property type="molecule type" value="Genomic_DNA"/>
</dbReference>
<accession>A0A0W0VDU3</accession>